<dbReference type="PATRIC" id="fig|1330047.3.peg.2400"/>
<dbReference type="Proteomes" id="UP000018420">
    <property type="component" value="Unassembled WGS sequence"/>
</dbReference>
<sequence length="42" mass="4878">MKTNNSFLNSNDVCKSANFYNDKKFERLMGSKQNLDPHTPNE</sequence>
<organism evidence="1 2">
    <name type="scientific">Acinetobacter junii CIP 107470 = MTCC 11364</name>
    <dbReference type="NCBI Taxonomy" id="1217666"/>
    <lineage>
        <taxon>Bacteria</taxon>
        <taxon>Pseudomonadati</taxon>
        <taxon>Pseudomonadota</taxon>
        <taxon>Gammaproteobacteria</taxon>
        <taxon>Moraxellales</taxon>
        <taxon>Moraxellaceae</taxon>
        <taxon>Acinetobacter</taxon>
    </lineage>
</organism>
<name>S7WIW1_ACIJU</name>
<reference evidence="1 2" key="1">
    <citation type="submission" date="2013-05" db="EMBL/GenBank/DDBJ databases">
        <title>Genome assembly of Acinetobacter junii MTCC 11364.</title>
        <authorList>
            <person name="Khatri I."/>
            <person name="Singh N.K."/>
            <person name="Subramanian S."/>
            <person name="Mayilraj S."/>
        </authorList>
    </citation>
    <scope>NUCLEOTIDE SEQUENCE [LARGE SCALE GENOMIC DNA]</scope>
    <source>
        <strain evidence="1 2">MTCC 11364</strain>
    </source>
</reference>
<gene>
    <name evidence="1" type="ORF">L292_0553</name>
</gene>
<evidence type="ECO:0000313" key="1">
    <source>
        <dbReference type="EMBL" id="EPR83075.1"/>
    </source>
</evidence>
<proteinExistence type="predicted"/>
<comment type="caution">
    <text evidence="1">The sequence shown here is derived from an EMBL/GenBank/DDBJ whole genome shotgun (WGS) entry which is preliminary data.</text>
</comment>
<dbReference type="EMBL" id="ASYZ01000133">
    <property type="protein sequence ID" value="EPR83075.1"/>
    <property type="molecule type" value="Genomic_DNA"/>
</dbReference>
<accession>S7WIW1</accession>
<dbReference type="AlphaFoldDB" id="S7WIW1"/>
<protein>
    <submittedName>
        <fullName evidence="1">Uncharacterized protein</fullName>
    </submittedName>
</protein>
<evidence type="ECO:0000313" key="2">
    <source>
        <dbReference type="Proteomes" id="UP000018420"/>
    </source>
</evidence>